<feature type="compositionally biased region" description="Polar residues" evidence="1">
    <location>
        <begin position="88"/>
        <end position="103"/>
    </location>
</feature>
<organism evidence="2">
    <name type="scientific">Arion vulgaris</name>
    <dbReference type="NCBI Taxonomy" id="1028688"/>
    <lineage>
        <taxon>Eukaryota</taxon>
        <taxon>Metazoa</taxon>
        <taxon>Spiralia</taxon>
        <taxon>Lophotrochozoa</taxon>
        <taxon>Mollusca</taxon>
        <taxon>Gastropoda</taxon>
        <taxon>Heterobranchia</taxon>
        <taxon>Euthyneura</taxon>
        <taxon>Panpulmonata</taxon>
        <taxon>Eupulmonata</taxon>
        <taxon>Stylommatophora</taxon>
        <taxon>Helicina</taxon>
        <taxon>Arionoidea</taxon>
        <taxon>Arionidae</taxon>
        <taxon>Arion</taxon>
    </lineage>
</organism>
<feature type="non-terminal residue" evidence="2">
    <location>
        <position position="167"/>
    </location>
</feature>
<feature type="region of interest" description="Disordered" evidence="1">
    <location>
        <begin position="21"/>
        <end position="50"/>
    </location>
</feature>
<name>A0A0B6YCA4_9EUPU</name>
<sequence length="167" mass="18651">QWVPDYQKQQDITNPEMARNVATNEQQQVNDSQDITEEVIPQSSSGNNNNIIRPSLEVYHNDEDGTVSGFFGRDGDGDGDVQLDTQRHNNVSGNSGREISSGGNQFLSVGQAFYRSNSEISNASLSTLNLSHDDDDGQEPLHNIQELVQRMEEVDKDQNRSRDVIRS</sequence>
<accession>A0A0B6YCA4</accession>
<gene>
    <name evidence="2" type="primary">ORF21272</name>
</gene>
<reference evidence="2" key="1">
    <citation type="submission" date="2014-12" db="EMBL/GenBank/DDBJ databases">
        <title>Insight into the proteome of Arion vulgaris.</title>
        <authorList>
            <person name="Aradska J."/>
            <person name="Bulat T."/>
            <person name="Smidak R."/>
            <person name="Sarate P."/>
            <person name="Gangsoo J."/>
            <person name="Sialana F."/>
            <person name="Bilban M."/>
            <person name="Lubec G."/>
        </authorList>
    </citation>
    <scope>NUCLEOTIDE SEQUENCE</scope>
    <source>
        <tissue evidence="2">Skin</tissue>
    </source>
</reference>
<evidence type="ECO:0000313" key="2">
    <source>
        <dbReference type="EMBL" id="CEK53804.1"/>
    </source>
</evidence>
<feature type="non-terminal residue" evidence="2">
    <location>
        <position position="1"/>
    </location>
</feature>
<evidence type="ECO:0000256" key="1">
    <source>
        <dbReference type="SAM" id="MobiDB-lite"/>
    </source>
</evidence>
<feature type="compositionally biased region" description="Polar residues" evidence="1">
    <location>
        <begin position="21"/>
        <end position="33"/>
    </location>
</feature>
<dbReference type="EMBL" id="HACG01006939">
    <property type="protein sequence ID" value="CEK53804.1"/>
    <property type="molecule type" value="Transcribed_RNA"/>
</dbReference>
<dbReference type="AlphaFoldDB" id="A0A0B6YCA4"/>
<proteinExistence type="predicted"/>
<feature type="compositionally biased region" description="Polar residues" evidence="1">
    <location>
        <begin position="41"/>
        <end position="50"/>
    </location>
</feature>
<feature type="region of interest" description="Disordered" evidence="1">
    <location>
        <begin position="63"/>
        <end position="103"/>
    </location>
</feature>
<protein>
    <submittedName>
        <fullName evidence="2">Uncharacterized protein</fullName>
    </submittedName>
</protein>